<dbReference type="Gene3D" id="2.60.120.700">
    <property type="entry name" value="Peptidase G1"/>
    <property type="match status" value="1"/>
</dbReference>
<name>A0A6G1KEG9_9PLEO</name>
<dbReference type="PANTHER" id="PTHR37536">
    <property type="entry name" value="PUTATIVE (AFU_ORTHOLOGUE AFUA_3G02970)-RELATED"/>
    <property type="match status" value="1"/>
</dbReference>
<keyword evidence="1" id="KW-0732">Signal</keyword>
<organism evidence="2 3">
    <name type="scientific">Pleomassaria siparia CBS 279.74</name>
    <dbReference type="NCBI Taxonomy" id="1314801"/>
    <lineage>
        <taxon>Eukaryota</taxon>
        <taxon>Fungi</taxon>
        <taxon>Dikarya</taxon>
        <taxon>Ascomycota</taxon>
        <taxon>Pezizomycotina</taxon>
        <taxon>Dothideomycetes</taxon>
        <taxon>Pleosporomycetidae</taxon>
        <taxon>Pleosporales</taxon>
        <taxon>Pleomassariaceae</taxon>
        <taxon>Pleomassaria</taxon>
    </lineage>
</organism>
<protein>
    <submittedName>
        <fullName evidence="2">Concanavalin A-like lectin/glucanase</fullName>
    </submittedName>
</protein>
<proteinExistence type="predicted"/>
<dbReference type="GO" id="GO:0070007">
    <property type="term" value="F:glutamic-type endopeptidase activity"/>
    <property type="evidence" value="ECO:0007669"/>
    <property type="project" value="InterPro"/>
</dbReference>
<dbReference type="SUPFAM" id="SSF49899">
    <property type="entry name" value="Concanavalin A-like lectins/glucanases"/>
    <property type="match status" value="1"/>
</dbReference>
<dbReference type="InterPro" id="IPR000250">
    <property type="entry name" value="Peptidase_G1"/>
</dbReference>
<accession>A0A6G1KEG9</accession>
<dbReference type="InterPro" id="IPR013320">
    <property type="entry name" value="ConA-like_dom_sf"/>
</dbReference>
<feature type="signal peptide" evidence="1">
    <location>
        <begin position="1"/>
        <end position="18"/>
    </location>
</feature>
<dbReference type="EMBL" id="MU005768">
    <property type="protein sequence ID" value="KAF2711023.1"/>
    <property type="molecule type" value="Genomic_DNA"/>
</dbReference>
<dbReference type="OrthoDB" id="2862635at2759"/>
<feature type="chain" id="PRO_5026096043" evidence="1">
    <location>
        <begin position="19"/>
        <end position="222"/>
    </location>
</feature>
<dbReference type="Pfam" id="PF01828">
    <property type="entry name" value="Peptidase_A4"/>
    <property type="match status" value="1"/>
</dbReference>
<dbReference type="GO" id="GO:0006508">
    <property type="term" value="P:proteolysis"/>
    <property type="evidence" value="ECO:0007669"/>
    <property type="project" value="InterPro"/>
</dbReference>
<keyword evidence="2" id="KW-0430">Lectin</keyword>
<dbReference type="CDD" id="cd13426">
    <property type="entry name" value="Peptidase_G1"/>
    <property type="match status" value="1"/>
</dbReference>
<keyword evidence="3" id="KW-1185">Reference proteome</keyword>
<dbReference type="InterPro" id="IPR038656">
    <property type="entry name" value="Peptidase_G1_sf"/>
</dbReference>
<dbReference type="PANTHER" id="PTHR37536:SF1">
    <property type="entry name" value="ASPERGILLOPEPSIN, PUTAITVE (AFU_ORTHOLOGUE AFUA_7G01200)"/>
    <property type="match status" value="1"/>
</dbReference>
<gene>
    <name evidence="2" type="ORF">K504DRAFT_375944</name>
</gene>
<evidence type="ECO:0000313" key="3">
    <source>
        <dbReference type="Proteomes" id="UP000799428"/>
    </source>
</evidence>
<dbReference type="Proteomes" id="UP000799428">
    <property type="component" value="Unassembled WGS sequence"/>
</dbReference>
<reference evidence="2" key="1">
    <citation type="journal article" date="2020" name="Stud. Mycol.">
        <title>101 Dothideomycetes genomes: a test case for predicting lifestyles and emergence of pathogens.</title>
        <authorList>
            <person name="Haridas S."/>
            <person name="Albert R."/>
            <person name="Binder M."/>
            <person name="Bloem J."/>
            <person name="Labutti K."/>
            <person name="Salamov A."/>
            <person name="Andreopoulos B."/>
            <person name="Baker S."/>
            <person name="Barry K."/>
            <person name="Bills G."/>
            <person name="Bluhm B."/>
            <person name="Cannon C."/>
            <person name="Castanera R."/>
            <person name="Culley D."/>
            <person name="Daum C."/>
            <person name="Ezra D."/>
            <person name="Gonzalez J."/>
            <person name="Henrissat B."/>
            <person name="Kuo A."/>
            <person name="Liang C."/>
            <person name="Lipzen A."/>
            <person name="Lutzoni F."/>
            <person name="Magnuson J."/>
            <person name="Mondo S."/>
            <person name="Nolan M."/>
            <person name="Ohm R."/>
            <person name="Pangilinan J."/>
            <person name="Park H.-J."/>
            <person name="Ramirez L."/>
            <person name="Alfaro M."/>
            <person name="Sun H."/>
            <person name="Tritt A."/>
            <person name="Yoshinaga Y."/>
            <person name="Zwiers L.-H."/>
            <person name="Turgeon B."/>
            <person name="Goodwin S."/>
            <person name="Spatafora J."/>
            <person name="Crous P."/>
            <person name="Grigoriev I."/>
        </authorList>
    </citation>
    <scope>NUCLEOTIDE SEQUENCE</scope>
    <source>
        <strain evidence="2">CBS 279.74</strain>
    </source>
</reference>
<evidence type="ECO:0000313" key="2">
    <source>
        <dbReference type="EMBL" id="KAF2711023.1"/>
    </source>
</evidence>
<sequence length="222" mass="22994">MKSPTLLTLLTTTPLALCAFDYNRGGAVLKAPSGTSFANVAGTFTVPSLSGNSHLSIWVGIGDSIQQTYVLGGGIVFNKTLATWSAFYPDKSIDVTSAVPVAASDIVKVSVQAKGAEGTVIVENKTQGRKSEITLGAPAAASPEVLTAGTADWWVQAYQVVPGELVTTPSYEKVEFTSCSAVTESGVSVPLTGAGKFEISGISGQQFSRTTISEKGVVVERV</sequence>
<evidence type="ECO:0000256" key="1">
    <source>
        <dbReference type="SAM" id="SignalP"/>
    </source>
</evidence>
<dbReference type="GO" id="GO:0030246">
    <property type="term" value="F:carbohydrate binding"/>
    <property type="evidence" value="ECO:0007669"/>
    <property type="project" value="UniProtKB-KW"/>
</dbReference>
<dbReference type="AlphaFoldDB" id="A0A6G1KEG9"/>